<dbReference type="RefSeq" id="WP_111631581.1">
    <property type="nucleotide sequence ID" value="NZ_QLMC01000018.1"/>
</dbReference>
<organism evidence="2 3">
    <name type="scientific">Larkinella arboricola</name>
    <dbReference type="NCBI Taxonomy" id="643671"/>
    <lineage>
        <taxon>Bacteria</taxon>
        <taxon>Pseudomonadati</taxon>
        <taxon>Bacteroidota</taxon>
        <taxon>Cytophagia</taxon>
        <taxon>Cytophagales</taxon>
        <taxon>Spirosomataceae</taxon>
        <taxon>Larkinella</taxon>
    </lineage>
</organism>
<reference evidence="2 3" key="1">
    <citation type="submission" date="2018-06" db="EMBL/GenBank/DDBJ databases">
        <title>Genomic Encyclopedia of Archaeal and Bacterial Type Strains, Phase II (KMG-II): from individual species to whole genera.</title>
        <authorList>
            <person name="Goeker M."/>
        </authorList>
    </citation>
    <scope>NUCLEOTIDE SEQUENCE [LARGE SCALE GENOMIC DNA]</scope>
    <source>
        <strain evidence="2 3">DSM 21851</strain>
    </source>
</reference>
<comment type="caution">
    <text evidence="2">The sequence shown here is derived from an EMBL/GenBank/DDBJ whole genome shotgun (WGS) entry which is preliminary data.</text>
</comment>
<protein>
    <submittedName>
        <fullName evidence="2">TraM-binding TraD/TraG-like protein</fullName>
    </submittedName>
</protein>
<dbReference type="EMBL" id="QLMC01000018">
    <property type="protein sequence ID" value="RAJ89904.1"/>
    <property type="molecule type" value="Genomic_DNA"/>
</dbReference>
<dbReference type="OrthoDB" id="179860at2"/>
<evidence type="ECO:0000313" key="2">
    <source>
        <dbReference type="EMBL" id="RAJ89904.1"/>
    </source>
</evidence>
<sequence>MNASNLNFPLIKFSDDQNDWWRVRHAVEGVQIFGGIGSGKTTGSGKAIAHSFLRNGFGGLVLCTKPGEADLWQGYAKKTGREKDFIFFKEKDRWKFNFLNYEINREGRGANQTINITELFITIFKMGQRISGSNAHESESFWENALKRCLNRTIDLLKLAKEEVTVYNMVKLINHSPEGIDAYNHLVEISDDDKKIQEWAHVNYCIKCLNNAIENVQVNEQPIFDLVYSYFLKEFATIDPRTRNSIKESFLGYCEPFLIGILKDHFSQETTILPEDTFNGKVIVLDFPVKDYLVAGLYAQSIFKHLWQQAVERRKVTKETLPVFLWVDESQYFVNEYDTIFQTTARSSKACTVFLTQNISNYYSQMGGAQISAKVDSLLGNLSTKIFHGNNDAVTNEWASRLIGQTIIALEGGSQQKTMFDINTTYGKSFSKQLMHQILPVEFTNLASGGEYFNYFVEAFITTRGITWSDNNNFWKATFEQDFD</sequence>
<dbReference type="Gene3D" id="3.40.50.300">
    <property type="entry name" value="P-loop containing nucleotide triphosphate hydrolases"/>
    <property type="match status" value="1"/>
</dbReference>
<proteinExistence type="predicted"/>
<dbReference type="InterPro" id="IPR032689">
    <property type="entry name" value="TraG-D_C"/>
</dbReference>
<dbReference type="Pfam" id="PF12696">
    <property type="entry name" value="TraG-D_C"/>
    <property type="match status" value="1"/>
</dbReference>
<feature type="domain" description="TraD/TraG TraM recognition site" evidence="1">
    <location>
        <begin position="323"/>
        <end position="434"/>
    </location>
</feature>
<dbReference type="Proteomes" id="UP000248790">
    <property type="component" value="Unassembled WGS sequence"/>
</dbReference>
<evidence type="ECO:0000259" key="1">
    <source>
        <dbReference type="Pfam" id="PF12696"/>
    </source>
</evidence>
<evidence type="ECO:0000313" key="3">
    <source>
        <dbReference type="Proteomes" id="UP000248790"/>
    </source>
</evidence>
<dbReference type="AlphaFoldDB" id="A0A327WIU3"/>
<accession>A0A327WIU3</accession>
<gene>
    <name evidence="2" type="ORF">LX87_05593</name>
</gene>
<name>A0A327WIU3_LARAB</name>
<dbReference type="SUPFAM" id="SSF52540">
    <property type="entry name" value="P-loop containing nucleoside triphosphate hydrolases"/>
    <property type="match status" value="1"/>
</dbReference>
<keyword evidence="3" id="KW-1185">Reference proteome</keyword>
<dbReference type="InterPro" id="IPR027417">
    <property type="entry name" value="P-loop_NTPase"/>
</dbReference>